<gene>
    <name evidence="1" type="ORF">EVAR_25198_1</name>
</gene>
<sequence length="108" mass="11686">MCQHTVGDTLNGRTCGPDALDNLGSRECDRYRENFRQLIMSSTSHPMPTGANAGRPACATRHRGRHGRAKHTGAAALCAQRTLNVADAARLPRCRRRGACPDVVGTFL</sequence>
<dbReference type="Proteomes" id="UP000299102">
    <property type="component" value="Unassembled WGS sequence"/>
</dbReference>
<evidence type="ECO:0000313" key="2">
    <source>
        <dbReference type="Proteomes" id="UP000299102"/>
    </source>
</evidence>
<dbReference type="EMBL" id="BGZK01000567">
    <property type="protein sequence ID" value="GBP50501.1"/>
    <property type="molecule type" value="Genomic_DNA"/>
</dbReference>
<keyword evidence="2" id="KW-1185">Reference proteome</keyword>
<evidence type="ECO:0000313" key="1">
    <source>
        <dbReference type="EMBL" id="GBP50501.1"/>
    </source>
</evidence>
<organism evidence="1 2">
    <name type="scientific">Eumeta variegata</name>
    <name type="common">Bagworm moth</name>
    <name type="synonym">Eumeta japonica</name>
    <dbReference type="NCBI Taxonomy" id="151549"/>
    <lineage>
        <taxon>Eukaryota</taxon>
        <taxon>Metazoa</taxon>
        <taxon>Ecdysozoa</taxon>
        <taxon>Arthropoda</taxon>
        <taxon>Hexapoda</taxon>
        <taxon>Insecta</taxon>
        <taxon>Pterygota</taxon>
        <taxon>Neoptera</taxon>
        <taxon>Endopterygota</taxon>
        <taxon>Lepidoptera</taxon>
        <taxon>Glossata</taxon>
        <taxon>Ditrysia</taxon>
        <taxon>Tineoidea</taxon>
        <taxon>Psychidae</taxon>
        <taxon>Oiketicinae</taxon>
        <taxon>Eumeta</taxon>
    </lineage>
</organism>
<protein>
    <submittedName>
        <fullName evidence="1">Uncharacterized protein</fullName>
    </submittedName>
</protein>
<name>A0A4C1WH54_EUMVA</name>
<reference evidence="1 2" key="1">
    <citation type="journal article" date="2019" name="Commun. Biol.">
        <title>The bagworm genome reveals a unique fibroin gene that provides high tensile strength.</title>
        <authorList>
            <person name="Kono N."/>
            <person name="Nakamura H."/>
            <person name="Ohtoshi R."/>
            <person name="Tomita M."/>
            <person name="Numata K."/>
            <person name="Arakawa K."/>
        </authorList>
    </citation>
    <scope>NUCLEOTIDE SEQUENCE [LARGE SCALE GENOMIC DNA]</scope>
</reference>
<dbReference type="AlphaFoldDB" id="A0A4C1WH54"/>
<proteinExistence type="predicted"/>
<accession>A0A4C1WH54</accession>
<comment type="caution">
    <text evidence="1">The sequence shown here is derived from an EMBL/GenBank/DDBJ whole genome shotgun (WGS) entry which is preliminary data.</text>
</comment>